<comment type="caution">
    <text evidence="1">The sequence shown here is derived from an EMBL/GenBank/DDBJ whole genome shotgun (WGS) entry which is preliminary data.</text>
</comment>
<protein>
    <submittedName>
        <fullName evidence="1">Uncharacterized protein</fullName>
    </submittedName>
</protein>
<sequence>MRLSSFFKHSFIVPTSLVQDSRFLGSSFSTFLPFILFSWKGSHTHPSLCLPLLSTLSGPLPEKHKLEFGCLDKQLLHFQLSVLNFASFHHFCELCCKIVIQHLHLVPFERRISPLFGTVVAKFLH</sequence>
<dbReference type="EMBL" id="JAXQNO010000009">
    <property type="protein sequence ID" value="KAK4791087.1"/>
    <property type="molecule type" value="Genomic_DNA"/>
</dbReference>
<name>A0AAN7R5X9_TRANT</name>
<reference evidence="1 2" key="1">
    <citation type="journal article" date="2023" name="Hortic Res">
        <title>Pangenome of water caltrop reveals structural variations and asymmetric subgenome divergence after allopolyploidization.</title>
        <authorList>
            <person name="Zhang X."/>
            <person name="Chen Y."/>
            <person name="Wang L."/>
            <person name="Yuan Y."/>
            <person name="Fang M."/>
            <person name="Shi L."/>
            <person name="Lu R."/>
            <person name="Comes H.P."/>
            <person name="Ma Y."/>
            <person name="Chen Y."/>
            <person name="Huang G."/>
            <person name="Zhou Y."/>
            <person name="Zheng Z."/>
            <person name="Qiu Y."/>
        </authorList>
    </citation>
    <scope>NUCLEOTIDE SEQUENCE [LARGE SCALE GENOMIC DNA]</scope>
    <source>
        <strain evidence="1">F231</strain>
    </source>
</reference>
<dbReference type="AlphaFoldDB" id="A0AAN7R5X9"/>
<organism evidence="1 2">
    <name type="scientific">Trapa natans</name>
    <name type="common">Water chestnut</name>
    <dbReference type="NCBI Taxonomy" id="22666"/>
    <lineage>
        <taxon>Eukaryota</taxon>
        <taxon>Viridiplantae</taxon>
        <taxon>Streptophyta</taxon>
        <taxon>Embryophyta</taxon>
        <taxon>Tracheophyta</taxon>
        <taxon>Spermatophyta</taxon>
        <taxon>Magnoliopsida</taxon>
        <taxon>eudicotyledons</taxon>
        <taxon>Gunneridae</taxon>
        <taxon>Pentapetalae</taxon>
        <taxon>rosids</taxon>
        <taxon>malvids</taxon>
        <taxon>Myrtales</taxon>
        <taxon>Lythraceae</taxon>
        <taxon>Trapa</taxon>
    </lineage>
</organism>
<gene>
    <name evidence="1" type="ORF">SAY86_031500</name>
</gene>
<proteinExistence type="predicted"/>
<keyword evidence="2" id="KW-1185">Reference proteome</keyword>
<evidence type="ECO:0000313" key="1">
    <source>
        <dbReference type="EMBL" id="KAK4791087.1"/>
    </source>
</evidence>
<evidence type="ECO:0000313" key="2">
    <source>
        <dbReference type="Proteomes" id="UP001346149"/>
    </source>
</evidence>
<dbReference type="Proteomes" id="UP001346149">
    <property type="component" value="Unassembled WGS sequence"/>
</dbReference>
<accession>A0AAN7R5X9</accession>